<reference evidence="2" key="1">
    <citation type="journal article" date="2019" name="Int. J. Syst. Evol. Microbiol.">
        <title>The Global Catalogue of Microorganisms (GCM) 10K type strain sequencing project: providing services to taxonomists for standard genome sequencing and annotation.</title>
        <authorList>
            <consortium name="The Broad Institute Genomics Platform"/>
            <consortium name="The Broad Institute Genome Sequencing Center for Infectious Disease"/>
            <person name="Wu L."/>
            <person name="Ma J."/>
        </authorList>
    </citation>
    <scope>NUCLEOTIDE SEQUENCE [LARGE SCALE GENOMIC DNA]</scope>
    <source>
        <strain evidence="2">NBRC 112299</strain>
    </source>
</reference>
<keyword evidence="2" id="KW-1185">Reference proteome</keyword>
<name>A0ABQ6ICI0_9MICO</name>
<dbReference type="Pfam" id="PF04134">
    <property type="entry name" value="DCC1-like"/>
    <property type="match status" value="1"/>
</dbReference>
<comment type="caution">
    <text evidence="1">The sequence shown here is derived from an EMBL/GenBank/DDBJ whole genome shotgun (WGS) entry which is preliminary data.</text>
</comment>
<evidence type="ECO:0008006" key="3">
    <source>
        <dbReference type="Google" id="ProtNLM"/>
    </source>
</evidence>
<evidence type="ECO:0000313" key="2">
    <source>
        <dbReference type="Proteomes" id="UP001157125"/>
    </source>
</evidence>
<accession>A0ABQ6ICI0</accession>
<dbReference type="RefSeq" id="WP_284327399.1">
    <property type="nucleotide sequence ID" value="NZ_BSUN01000001.1"/>
</dbReference>
<dbReference type="PANTHER" id="PTHR33639:SF2">
    <property type="entry name" value="DUF393 DOMAIN-CONTAINING PROTEIN"/>
    <property type="match status" value="1"/>
</dbReference>
<evidence type="ECO:0000313" key="1">
    <source>
        <dbReference type="EMBL" id="GMA34428.1"/>
    </source>
</evidence>
<dbReference type="PANTHER" id="PTHR33639">
    <property type="entry name" value="THIOL-DISULFIDE OXIDOREDUCTASE DCC"/>
    <property type="match status" value="1"/>
</dbReference>
<dbReference type="InterPro" id="IPR007263">
    <property type="entry name" value="DCC1-like"/>
</dbReference>
<dbReference type="Proteomes" id="UP001157125">
    <property type="component" value="Unassembled WGS sequence"/>
</dbReference>
<protein>
    <recommendedName>
        <fullName evidence="3">Thiol-disulfide oxidoreductase</fullName>
    </recommendedName>
</protein>
<dbReference type="EMBL" id="BSUN01000001">
    <property type="protein sequence ID" value="GMA34428.1"/>
    <property type="molecule type" value="Genomic_DNA"/>
</dbReference>
<proteinExistence type="predicted"/>
<organism evidence="1 2">
    <name type="scientific">Demequina litorisediminis</name>
    <dbReference type="NCBI Taxonomy" id="1849022"/>
    <lineage>
        <taxon>Bacteria</taxon>
        <taxon>Bacillati</taxon>
        <taxon>Actinomycetota</taxon>
        <taxon>Actinomycetes</taxon>
        <taxon>Micrococcales</taxon>
        <taxon>Demequinaceae</taxon>
        <taxon>Demequina</taxon>
    </lineage>
</organism>
<gene>
    <name evidence="1" type="ORF">GCM10025876_06320</name>
</gene>
<sequence length="162" mass="16600">MPTPEPSGVARSSAVRPVVVFDGDCGLCNGFVAWLIRHDPEATFLIAGSAGEAGQAALAAMGLPAQVAESTLVVATANGPALRSDAVLTVLAGLGRPWRAAAATGRAVPRAWRDRLYRFVAARRPRSAAEDAACGTPPAALVTAWRARLASADDVAALSATR</sequence>
<dbReference type="InterPro" id="IPR052927">
    <property type="entry name" value="DCC_oxidoreductase"/>
</dbReference>